<dbReference type="InterPro" id="IPR000315">
    <property type="entry name" value="Znf_B-box"/>
</dbReference>
<dbReference type="PROSITE" id="PS50119">
    <property type="entry name" value="ZF_BBOX"/>
    <property type="match status" value="2"/>
</dbReference>
<evidence type="ECO:0000313" key="6">
    <source>
        <dbReference type="RefSeq" id="XP_022296284.1"/>
    </source>
</evidence>
<accession>A0A8B8B101</accession>
<feature type="region of interest" description="Disordered" evidence="3">
    <location>
        <begin position="292"/>
        <end position="312"/>
    </location>
</feature>
<dbReference type="Proteomes" id="UP000694844">
    <property type="component" value="Chromosome 8"/>
</dbReference>
<dbReference type="SMART" id="SM00336">
    <property type="entry name" value="BBOX"/>
    <property type="match status" value="1"/>
</dbReference>
<reference evidence="6" key="1">
    <citation type="submission" date="2025-08" db="UniProtKB">
        <authorList>
            <consortium name="RefSeq"/>
        </authorList>
    </citation>
    <scope>IDENTIFICATION</scope>
    <source>
        <tissue evidence="6">Whole sample</tissue>
    </source>
</reference>
<dbReference type="SUPFAM" id="SSF57845">
    <property type="entry name" value="B-box zinc-binding domain"/>
    <property type="match status" value="1"/>
</dbReference>
<dbReference type="PANTHER" id="PTHR25462">
    <property type="entry name" value="BONUS, ISOFORM C-RELATED"/>
    <property type="match status" value="1"/>
</dbReference>
<dbReference type="Pfam" id="PF00643">
    <property type="entry name" value="zf-B_box"/>
    <property type="match status" value="1"/>
</dbReference>
<dbReference type="GeneID" id="111106053"/>
<dbReference type="PANTHER" id="PTHR25462:SF296">
    <property type="entry name" value="MEIOTIC P26, ISOFORM F"/>
    <property type="match status" value="1"/>
</dbReference>
<feature type="domain" description="B box-type" evidence="4">
    <location>
        <begin position="20"/>
        <end position="65"/>
    </location>
</feature>
<dbReference type="Gene3D" id="3.30.160.60">
    <property type="entry name" value="Classic Zinc Finger"/>
    <property type="match status" value="1"/>
</dbReference>
<proteinExistence type="predicted"/>
<evidence type="ECO:0000313" key="5">
    <source>
        <dbReference type="Proteomes" id="UP000694844"/>
    </source>
</evidence>
<keyword evidence="2" id="KW-0175">Coiled coil</keyword>
<evidence type="ECO:0000256" key="2">
    <source>
        <dbReference type="SAM" id="Coils"/>
    </source>
</evidence>
<dbReference type="CDD" id="cd19756">
    <property type="entry name" value="Bbox2"/>
    <property type="match status" value="1"/>
</dbReference>
<dbReference type="OrthoDB" id="6105938at2759"/>
<feature type="domain" description="B box-type" evidence="4">
    <location>
        <begin position="77"/>
        <end position="114"/>
    </location>
</feature>
<keyword evidence="1" id="KW-0479">Metal-binding</keyword>
<dbReference type="KEGG" id="cvn:111106053"/>
<dbReference type="AlphaFoldDB" id="A0A8B8B101"/>
<protein>
    <submittedName>
        <fullName evidence="6">E3 ubiquitin-protein ligase TRIM9-like</fullName>
    </submittedName>
</protein>
<feature type="coiled-coil region" evidence="2">
    <location>
        <begin position="173"/>
        <end position="208"/>
    </location>
</feature>
<name>A0A8B8B101_CRAVI</name>
<dbReference type="GO" id="GO:0008270">
    <property type="term" value="F:zinc ion binding"/>
    <property type="evidence" value="ECO:0007669"/>
    <property type="project" value="UniProtKB-KW"/>
</dbReference>
<dbReference type="InterPro" id="IPR047153">
    <property type="entry name" value="TRIM45/56/19-like"/>
</dbReference>
<sequence>MSIIIEVRTCFAMDPSRSAQDVLRCRRCETPVPPLCCDLCKIYLCKACAGEHILDESTEHKVVRIEQTLSNPVYPKCSKHTIKHCELYCEHCTIPICVQCVSSNEHQSHKFVDLLKLMEIKKEVIQTDLQELETSILTEYKEIASKIPIQKAYIRKTSHSLKTAIDEHGENLHKEVNAVVKKLKSEVGEKEEKQISSLTEEEEEISQKISSIEECILKQKELQLSRDFCVINDYKSRNEIFRNLRPKHIVTLPTFSANKINTDQLLVQFGSLTIRTNPLEKPLSTVAVGKDLEKKSSATRTRHKSRDSPTSYRLMTDTCDRNGGELRPRRPGRPIAFQHGGRQYVSFNGNCYTYDEWKEMEGKLSNSTDT</sequence>
<keyword evidence="5" id="KW-1185">Reference proteome</keyword>
<evidence type="ECO:0000259" key="4">
    <source>
        <dbReference type="PROSITE" id="PS50119"/>
    </source>
</evidence>
<evidence type="ECO:0000256" key="1">
    <source>
        <dbReference type="PROSITE-ProRule" id="PRU00024"/>
    </source>
</evidence>
<organism evidence="5 6">
    <name type="scientific">Crassostrea virginica</name>
    <name type="common">Eastern oyster</name>
    <dbReference type="NCBI Taxonomy" id="6565"/>
    <lineage>
        <taxon>Eukaryota</taxon>
        <taxon>Metazoa</taxon>
        <taxon>Spiralia</taxon>
        <taxon>Lophotrochozoa</taxon>
        <taxon>Mollusca</taxon>
        <taxon>Bivalvia</taxon>
        <taxon>Autobranchia</taxon>
        <taxon>Pteriomorphia</taxon>
        <taxon>Ostreida</taxon>
        <taxon>Ostreoidea</taxon>
        <taxon>Ostreidae</taxon>
        <taxon>Crassostrea</taxon>
    </lineage>
</organism>
<gene>
    <name evidence="6" type="primary">LOC111106053</name>
</gene>
<keyword evidence="1" id="KW-0863">Zinc-finger</keyword>
<dbReference type="RefSeq" id="XP_022296284.1">
    <property type="nucleotide sequence ID" value="XM_022440576.1"/>
</dbReference>
<keyword evidence="1" id="KW-0862">Zinc</keyword>
<evidence type="ECO:0000256" key="3">
    <source>
        <dbReference type="SAM" id="MobiDB-lite"/>
    </source>
</evidence>